<protein>
    <submittedName>
        <fullName evidence="3">GYF domain-containing protein</fullName>
    </submittedName>
</protein>
<feature type="compositionally biased region" description="Low complexity" evidence="1">
    <location>
        <begin position="1218"/>
        <end position="1227"/>
    </location>
</feature>
<name>A0AAD7P8E1_QUISA</name>
<evidence type="ECO:0000313" key="3">
    <source>
        <dbReference type="EMBL" id="KAJ7945584.1"/>
    </source>
</evidence>
<feature type="region of interest" description="Disordered" evidence="1">
    <location>
        <begin position="1"/>
        <end position="34"/>
    </location>
</feature>
<feature type="compositionally biased region" description="Polar residues" evidence="1">
    <location>
        <begin position="411"/>
        <end position="427"/>
    </location>
</feature>
<dbReference type="InterPro" id="IPR003169">
    <property type="entry name" value="GYF"/>
</dbReference>
<feature type="region of interest" description="Disordered" evidence="1">
    <location>
        <begin position="1199"/>
        <end position="1232"/>
    </location>
</feature>
<dbReference type="PANTHER" id="PTHR46992:SF4">
    <property type="entry name" value="GYF DOMAIN-CONTAINING PROTEIN"/>
    <property type="match status" value="1"/>
</dbReference>
<reference evidence="3" key="1">
    <citation type="journal article" date="2023" name="Science">
        <title>Elucidation of the pathway for biosynthesis of saponin adjuvants from the soapbark tree.</title>
        <authorList>
            <person name="Reed J."/>
            <person name="Orme A."/>
            <person name="El-Demerdash A."/>
            <person name="Owen C."/>
            <person name="Martin L.B.B."/>
            <person name="Misra R.C."/>
            <person name="Kikuchi S."/>
            <person name="Rejzek M."/>
            <person name="Martin A.C."/>
            <person name="Harkess A."/>
            <person name="Leebens-Mack J."/>
            <person name="Louveau T."/>
            <person name="Stephenson M.J."/>
            <person name="Osbourn A."/>
        </authorList>
    </citation>
    <scope>NUCLEOTIDE SEQUENCE</scope>
    <source>
        <strain evidence="3">S10</strain>
    </source>
</reference>
<evidence type="ECO:0000256" key="1">
    <source>
        <dbReference type="SAM" id="MobiDB-lite"/>
    </source>
</evidence>
<dbReference type="PANTHER" id="PTHR46992">
    <property type="entry name" value="GYF DOMAIN-CONTAINING PROTEIN"/>
    <property type="match status" value="1"/>
</dbReference>
<feature type="region of interest" description="Disordered" evidence="1">
    <location>
        <begin position="75"/>
        <end position="252"/>
    </location>
</feature>
<feature type="region of interest" description="Disordered" evidence="1">
    <location>
        <begin position="393"/>
        <end position="427"/>
    </location>
</feature>
<evidence type="ECO:0000313" key="4">
    <source>
        <dbReference type="Proteomes" id="UP001163823"/>
    </source>
</evidence>
<feature type="region of interest" description="Disordered" evidence="1">
    <location>
        <begin position="1442"/>
        <end position="1482"/>
    </location>
</feature>
<accession>A0AAD7P8E1</accession>
<comment type="caution">
    <text evidence="3">The sequence shown here is derived from an EMBL/GenBank/DDBJ whole genome shotgun (WGS) entry which is preliminary data.</text>
</comment>
<feature type="compositionally biased region" description="Polar residues" evidence="1">
    <location>
        <begin position="492"/>
        <end position="506"/>
    </location>
</feature>
<dbReference type="SUPFAM" id="SSF55277">
    <property type="entry name" value="GYF domain"/>
    <property type="match status" value="1"/>
</dbReference>
<feature type="domain" description="GYF" evidence="2">
    <location>
        <begin position="519"/>
        <end position="570"/>
    </location>
</feature>
<dbReference type="Gene3D" id="3.30.1490.40">
    <property type="match status" value="1"/>
</dbReference>
<dbReference type="Proteomes" id="UP001163823">
    <property type="component" value="Chromosome 13"/>
</dbReference>
<feature type="region of interest" description="Disordered" evidence="1">
    <location>
        <begin position="492"/>
        <end position="512"/>
    </location>
</feature>
<gene>
    <name evidence="3" type="ORF">O6P43_030626</name>
</gene>
<feature type="compositionally biased region" description="Basic and acidic residues" evidence="1">
    <location>
        <begin position="88"/>
        <end position="124"/>
    </location>
</feature>
<feature type="compositionally biased region" description="Basic and acidic residues" evidence="1">
    <location>
        <begin position="216"/>
        <end position="226"/>
    </location>
</feature>
<feature type="compositionally biased region" description="Basic and acidic residues" evidence="1">
    <location>
        <begin position="158"/>
        <end position="202"/>
    </location>
</feature>
<feature type="compositionally biased region" description="Polar residues" evidence="1">
    <location>
        <begin position="1444"/>
        <end position="1454"/>
    </location>
</feature>
<dbReference type="EMBL" id="JARAOO010000013">
    <property type="protein sequence ID" value="KAJ7945584.1"/>
    <property type="molecule type" value="Genomic_DNA"/>
</dbReference>
<feature type="compositionally biased region" description="Polar residues" evidence="1">
    <location>
        <begin position="393"/>
        <end position="402"/>
    </location>
</feature>
<dbReference type="Pfam" id="PF02213">
    <property type="entry name" value="GYF"/>
    <property type="match status" value="1"/>
</dbReference>
<sequence length="1503" mass="168572">MAKSKLDLPDDLLSSKLSDHSWTPKVEASGGSDERKVLVGLLDEPKDQAVTESSIPLSPQWLYAKSSETKMEVRLPTSVSLGSSSPSTRKEVWRLDGSEDKKDWRRSANDVENGRRWREEERETGLLGSRRDRKKAERRVENVTTRETVDSRALPTSERWHDGRSSGHETRRDSKWSSRWGPEDKEKETRAERKTEVEKEDAFIDDQSVVGTNRPNSDRESDSRDKWRPRHRMEAHPGGSTSNRAAPGFGLERGRMEGSSSGFSFGRGRPNVIGRLSSAGLVGASLTLSDYSASVLGQPSILTNTFCYPRGKLLDIYRMQKLDPLFSTMPDEMEESLPITQVGLTGPLAFVHPDAEEQLFLWLAINLLLVSRPFLTIYGEGRLQVVGVASNSSSKGKLTENFSGAEDSESTEGNQGSASAHSYQANDNVSKDNGIYFSKETNEPYHRTSQLETSKYWQMMDTASAKFTQSDYTESADSYDIKCMLPNSSNSLFVAPNPEQSRSGNTDTKDSKVAVPPESLSLYYLDPQGVTRGPYLGGDIITWFEQGFFGTELPVRLEDAPEGAPFQDLGEVMPHLQARARFIDDIGSNFEQFGSLGEMLEANLPASAPNPESNLFMVNDLGQSLPEFNSLSSRHFHSKTSEPEAPLQLLQSEDQTSQDFTARDEENVFPRRTGNSGYKSSGKIHENTSRHVSLPNEMREPSLLYEVDNKLHPFGLLWSELEAARTQHVKSSNMSSSMGRPSQFGLMPDPGFVTETRSKLNRKGAPELYQNAQSAHLFAYMEPETNRNDLLEQLMTHTFQQQQQLQQQKLSSPRSNLNESLLEHAASQNLVYQQQLANRSTPDMEHLLMLKLQQERELQLQQHHEHLLQQKKLLQEQQQSQVQQLLLEQFLHGQSHIPGLRQSEVDAMRTNNVLNQVLLEQRLIHEMQQQSHQIPSHVDPSLEHLMQANFQATQEHQRDLSELLSHSHHGQMQSLEHQIIQEEQARHLSMGMRKRNNMNGERNIGSVWPDNEAHPFLRTHAGSHREHSSEFGSLDYYQQQQRASQDNQLNFLERNLSLQDQLQKGIYKPGALPFERSVSFPAGVSGMNLDVLNAMSHAHGLEMQESTRNFPSPGQVATFSSSIYPHSSHHPSISNEEHLENEWIDSRFQQLHINSEQKKQELEAEVASEVQTLWMSDGLNDEKSKHLLMELLHQKSGHQHSELLNASNGKPFGRRESFGPFSRSSSSDHPFNLPQDQGLGLNSSFAAGSFGQPDEQTICSRHEKLAFRSNSDGLVEGNSLFSGFKETELGKHNSNRDCMTKGLSAEILEGAVDQARFEAVNRGDISLNSLIRHHSLGVTGEKACFYNNEIMPSNSFAEEIAKDRIVYEGVPIPSKSQENVLSRRPPLPRTSSSQEVLSDLVSDPINRGKDSFTGASEEVRRDIVGNLADVSEASFIDMLKSNGKKTAQPETQATGVVESSDGNQGSRGGKKKGKKGRQIDPTLLGFKVTSNRILMGEIQRMDD</sequence>
<organism evidence="3 4">
    <name type="scientific">Quillaja saponaria</name>
    <name type="common">Soap bark tree</name>
    <dbReference type="NCBI Taxonomy" id="32244"/>
    <lineage>
        <taxon>Eukaryota</taxon>
        <taxon>Viridiplantae</taxon>
        <taxon>Streptophyta</taxon>
        <taxon>Embryophyta</taxon>
        <taxon>Tracheophyta</taxon>
        <taxon>Spermatophyta</taxon>
        <taxon>Magnoliopsida</taxon>
        <taxon>eudicotyledons</taxon>
        <taxon>Gunneridae</taxon>
        <taxon>Pentapetalae</taxon>
        <taxon>rosids</taxon>
        <taxon>fabids</taxon>
        <taxon>Fabales</taxon>
        <taxon>Quillajaceae</taxon>
        <taxon>Quillaja</taxon>
    </lineage>
</organism>
<dbReference type="InterPro" id="IPR035445">
    <property type="entry name" value="GYF-like_dom_sf"/>
</dbReference>
<dbReference type="PROSITE" id="PS50829">
    <property type="entry name" value="GYF"/>
    <property type="match status" value="1"/>
</dbReference>
<feature type="compositionally biased region" description="Low complexity" evidence="1">
    <location>
        <begin position="75"/>
        <end position="87"/>
    </location>
</feature>
<evidence type="ECO:0000259" key="2">
    <source>
        <dbReference type="PROSITE" id="PS50829"/>
    </source>
</evidence>
<dbReference type="SMART" id="SM00444">
    <property type="entry name" value="GYF"/>
    <property type="match status" value="1"/>
</dbReference>
<feature type="region of interest" description="Disordered" evidence="1">
    <location>
        <begin position="1376"/>
        <end position="1413"/>
    </location>
</feature>
<proteinExistence type="predicted"/>
<keyword evidence="4" id="KW-1185">Reference proteome</keyword>